<accession>A0ABU0IYS8</accession>
<dbReference type="InterPro" id="IPR003785">
    <property type="entry name" value="Creatininase/forma_Hydrolase"/>
</dbReference>
<dbReference type="Gene3D" id="3.40.50.10310">
    <property type="entry name" value="Creatininase"/>
    <property type="match status" value="1"/>
</dbReference>
<feature type="signal peptide" evidence="6">
    <location>
        <begin position="1"/>
        <end position="21"/>
    </location>
</feature>
<keyword evidence="2" id="KW-0479">Metal-binding</keyword>
<sequence>MAIRLLLILLTGLLLGSPATAGPAPDTVFLEELTWTELRDLVAAGKTTILVPIGGTEQNGPDMALGKHNMRAHLLAETIARTLGNALVAPVIAYVPEGGVSPPTAHMRFPGTITVPDDVFEKTLEYAARSFRLHGFTDIVFLGDHGGYQADEVVVADRLDREWAKTGVRAHAIEAYYRATETDYVQALEARGHDRAEIGTHAGLADTSLTLALAPGLVRLDRLRTGPRRGVEDGVHGDPRGSSAELGRLGVDAVVARAVAAIRKAVERSP</sequence>
<evidence type="ECO:0000313" key="8">
    <source>
        <dbReference type="Proteomes" id="UP001242480"/>
    </source>
</evidence>
<dbReference type="RefSeq" id="WP_307266450.1">
    <property type="nucleotide sequence ID" value="NZ_JAUSVX010000001.1"/>
</dbReference>
<reference evidence="7 8" key="1">
    <citation type="submission" date="2023-07" db="EMBL/GenBank/DDBJ databases">
        <title>Genomic Encyclopedia of Type Strains, Phase IV (KMG-IV): sequencing the most valuable type-strain genomes for metagenomic binning, comparative biology and taxonomic classification.</title>
        <authorList>
            <person name="Goeker M."/>
        </authorList>
    </citation>
    <scope>NUCLEOTIDE SEQUENCE [LARGE SCALE GENOMIC DNA]</scope>
    <source>
        <strain evidence="7 8">DSM 19619</strain>
    </source>
</reference>
<dbReference type="PANTHER" id="PTHR35005:SF1">
    <property type="entry name" value="2-AMINO-5-FORMYLAMINO-6-RIBOSYLAMINOPYRIMIDIN-4(3H)-ONE 5'-MONOPHOSPHATE DEFORMYLASE"/>
    <property type="match status" value="1"/>
</dbReference>
<dbReference type="SUPFAM" id="SSF102215">
    <property type="entry name" value="Creatininase"/>
    <property type="match status" value="1"/>
</dbReference>
<comment type="cofactor">
    <cofactor evidence="1">
        <name>Zn(2+)</name>
        <dbReference type="ChEBI" id="CHEBI:29105"/>
    </cofactor>
</comment>
<evidence type="ECO:0000256" key="1">
    <source>
        <dbReference type="ARBA" id="ARBA00001947"/>
    </source>
</evidence>
<evidence type="ECO:0000256" key="6">
    <source>
        <dbReference type="SAM" id="SignalP"/>
    </source>
</evidence>
<keyword evidence="6" id="KW-0732">Signal</keyword>
<proteinExistence type="inferred from homology"/>
<protein>
    <submittedName>
        <fullName evidence="7">Creatinine amidohydrolase/Fe(II)-dependent formamide hydrolase-like protein</fullName>
    </submittedName>
</protein>
<comment type="caution">
    <text evidence="7">The sequence shown here is derived from an EMBL/GenBank/DDBJ whole genome shotgun (WGS) entry which is preliminary data.</text>
</comment>
<keyword evidence="8" id="KW-1185">Reference proteome</keyword>
<feature type="chain" id="PRO_5046116989" evidence="6">
    <location>
        <begin position="22"/>
        <end position="270"/>
    </location>
</feature>
<evidence type="ECO:0000256" key="2">
    <source>
        <dbReference type="ARBA" id="ARBA00022723"/>
    </source>
</evidence>
<evidence type="ECO:0000256" key="3">
    <source>
        <dbReference type="ARBA" id="ARBA00022801"/>
    </source>
</evidence>
<dbReference type="Pfam" id="PF02633">
    <property type="entry name" value="Creatininase"/>
    <property type="match status" value="1"/>
</dbReference>
<evidence type="ECO:0000256" key="5">
    <source>
        <dbReference type="ARBA" id="ARBA00024029"/>
    </source>
</evidence>
<keyword evidence="3" id="KW-0378">Hydrolase</keyword>
<dbReference type="Proteomes" id="UP001242480">
    <property type="component" value="Unassembled WGS sequence"/>
</dbReference>
<comment type="similarity">
    <text evidence="5">Belongs to the creatininase superfamily.</text>
</comment>
<dbReference type="InterPro" id="IPR024087">
    <property type="entry name" value="Creatininase-like_sf"/>
</dbReference>
<evidence type="ECO:0000313" key="7">
    <source>
        <dbReference type="EMBL" id="MDQ0467165.1"/>
    </source>
</evidence>
<dbReference type="EMBL" id="JAUSVX010000001">
    <property type="protein sequence ID" value="MDQ0467165.1"/>
    <property type="molecule type" value="Genomic_DNA"/>
</dbReference>
<gene>
    <name evidence="7" type="ORF">QO011_000160</name>
</gene>
<keyword evidence="4" id="KW-0862">Zinc</keyword>
<organism evidence="7 8">
    <name type="scientific">Labrys wisconsinensis</name>
    <dbReference type="NCBI Taxonomy" id="425677"/>
    <lineage>
        <taxon>Bacteria</taxon>
        <taxon>Pseudomonadati</taxon>
        <taxon>Pseudomonadota</taxon>
        <taxon>Alphaproteobacteria</taxon>
        <taxon>Hyphomicrobiales</taxon>
        <taxon>Xanthobacteraceae</taxon>
        <taxon>Labrys</taxon>
    </lineage>
</organism>
<dbReference type="PANTHER" id="PTHR35005">
    <property type="entry name" value="3-DEHYDRO-SCYLLO-INOSOSE HYDROLASE"/>
    <property type="match status" value="1"/>
</dbReference>
<evidence type="ECO:0000256" key="4">
    <source>
        <dbReference type="ARBA" id="ARBA00022833"/>
    </source>
</evidence>
<name>A0ABU0IYS8_9HYPH</name>